<dbReference type="InterPro" id="IPR044926">
    <property type="entry name" value="RGS_subdomain_2"/>
</dbReference>
<dbReference type="PANTHER" id="PTHR39466:SF1">
    <property type="entry name" value="RGS DOMAIN-CONTAINING PROTEIN"/>
    <property type="match status" value="1"/>
</dbReference>
<proteinExistence type="predicted"/>
<dbReference type="OrthoDB" id="3232309at2759"/>
<organism evidence="3 4">
    <name type="scientific">Trametes pubescens</name>
    <name type="common">White-rot fungus</name>
    <dbReference type="NCBI Taxonomy" id="154538"/>
    <lineage>
        <taxon>Eukaryota</taxon>
        <taxon>Fungi</taxon>
        <taxon>Dikarya</taxon>
        <taxon>Basidiomycota</taxon>
        <taxon>Agaricomycotina</taxon>
        <taxon>Agaricomycetes</taxon>
        <taxon>Polyporales</taxon>
        <taxon>Polyporaceae</taxon>
        <taxon>Trametes</taxon>
    </lineage>
</organism>
<dbReference type="SUPFAM" id="SSF48097">
    <property type="entry name" value="Regulator of G-protein signaling, RGS"/>
    <property type="match status" value="1"/>
</dbReference>
<feature type="region of interest" description="Disordered" evidence="1">
    <location>
        <begin position="151"/>
        <end position="175"/>
    </location>
</feature>
<dbReference type="STRING" id="154538.A0A1M2VV46"/>
<feature type="transmembrane region" description="Helical" evidence="2">
    <location>
        <begin position="260"/>
        <end position="283"/>
    </location>
</feature>
<dbReference type="OMA" id="MQAYSAW"/>
<gene>
    <name evidence="3" type="ORF">TRAPUB_12107</name>
</gene>
<evidence type="ECO:0000313" key="3">
    <source>
        <dbReference type="EMBL" id="OJT11380.1"/>
    </source>
</evidence>
<keyword evidence="2" id="KW-0812">Transmembrane</keyword>
<feature type="compositionally biased region" description="Low complexity" evidence="1">
    <location>
        <begin position="380"/>
        <end position="394"/>
    </location>
</feature>
<comment type="caution">
    <text evidence="3">The sequence shown here is derived from an EMBL/GenBank/DDBJ whole genome shotgun (WGS) entry which is preliminary data.</text>
</comment>
<dbReference type="EMBL" id="MNAD01000648">
    <property type="protein sequence ID" value="OJT11380.1"/>
    <property type="molecule type" value="Genomic_DNA"/>
</dbReference>
<accession>A0A1M2VV46</accession>
<keyword evidence="4" id="KW-1185">Reference proteome</keyword>
<dbReference type="Proteomes" id="UP000184267">
    <property type="component" value="Unassembled WGS sequence"/>
</dbReference>
<feature type="region of interest" description="Disordered" evidence="1">
    <location>
        <begin position="452"/>
        <end position="512"/>
    </location>
</feature>
<feature type="compositionally biased region" description="Basic and acidic residues" evidence="1">
    <location>
        <begin position="485"/>
        <end position="505"/>
    </location>
</feature>
<sequence length="543" mass="59478">MSRALPSDNRSTSTHTSVLSRYAAKLSRRRLAHISLANILAGHTCYPIGLADFEAYLALKEHSLENMHFAVWYQSYRTRYFALASTPQSRPQYSCKSGSFQFPLPTPARTTQRLSESRRQSYTAVSCSTSPTDSVFPGDFASPARRGFSGPPLSLTSPAPSGLPTLPYTSPSDPPNDALSIRSLRLECAHVTATFLTPDSPEELMLDAEVREVVIRELTWSIHPDVFLSVYESVVEALESFSLPRFLEHASTNINSPKQIFWYSVGIVDMLLAATVAVLLVALLPSGMGEASRRAWRLITVPLFSLGSMQAYSAWRGFCSEVWGRGNTQLRTWELEATGHEGTASSPWSSLASTSAPASPVRENKIVLSSVCEDEREGCSSHQASPSTSAPASPHYKTFAPDAHDDTATIPGLDTHSLHGRLGRKLHTFGKDADDEPQSGHAYVTSVDVRLSQAGSGESDAEPAQPLDPWGWESSSRGGTGDVQRGWEPDAKASRRRSAREEYRRPPVFGPERPVLDPHIRAVHKAVMRDMLMAGFVCTVRDS</sequence>
<dbReference type="AlphaFoldDB" id="A0A1M2VV46"/>
<feature type="region of interest" description="Disordered" evidence="1">
    <location>
        <begin position="377"/>
        <end position="418"/>
    </location>
</feature>
<keyword evidence="2" id="KW-1133">Transmembrane helix</keyword>
<keyword evidence="2" id="KW-0472">Membrane</keyword>
<reference evidence="3 4" key="1">
    <citation type="submission" date="2016-10" db="EMBL/GenBank/DDBJ databases">
        <title>Genome sequence of the basidiomycete white-rot fungus Trametes pubescens.</title>
        <authorList>
            <person name="Makela M.R."/>
            <person name="Granchi Z."/>
            <person name="Peng M."/>
            <person name="De Vries R.P."/>
            <person name="Grigoriev I."/>
            <person name="Riley R."/>
            <person name="Hilden K."/>
        </authorList>
    </citation>
    <scope>NUCLEOTIDE SEQUENCE [LARGE SCALE GENOMIC DNA]</scope>
    <source>
        <strain evidence="3 4">FBCC735</strain>
    </source>
</reference>
<protein>
    <recommendedName>
        <fullName evidence="5">RGS domain-containing protein</fullName>
    </recommendedName>
</protein>
<evidence type="ECO:0008006" key="5">
    <source>
        <dbReference type="Google" id="ProtNLM"/>
    </source>
</evidence>
<dbReference type="InterPro" id="IPR036305">
    <property type="entry name" value="RGS_sf"/>
</dbReference>
<dbReference type="Gene3D" id="1.10.167.10">
    <property type="entry name" value="Regulator of G-protein Signalling 4, domain 2"/>
    <property type="match status" value="1"/>
</dbReference>
<name>A0A1M2VV46_TRAPU</name>
<dbReference type="PANTHER" id="PTHR39466">
    <property type="entry name" value="RGS DOMAIN-CONTAINING PROTEIN"/>
    <property type="match status" value="1"/>
</dbReference>
<evidence type="ECO:0000256" key="2">
    <source>
        <dbReference type="SAM" id="Phobius"/>
    </source>
</evidence>
<evidence type="ECO:0000256" key="1">
    <source>
        <dbReference type="SAM" id="MobiDB-lite"/>
    </source>
</evidence>
<evidence type="ECO:0000313" key="4">
    <source>
        <dbReference type="Proteomes" id="UP000184267"/>
    </source>
</evidence>